<gene>
    <name evidence="1" type="ORF">DRJ04_10100</name>
</gene>
<name>A0A662D3Y6_UNCAE</name>
<proteinExistence type="predicted"/>
<accession>A0A662D3Y6</accession>
<dbReference type="EMBL" id="QMQA01000381">
    <property type="protein sequence ID" value="RLE09190.1"/>
    <property type="molecule type" value="Genomic_DNA"/>
</dbReference>
<evidence type="ECO:0000313" key="2">
    <source>
        <dbReference type="Proteomes" id="UP000280417"/>
    </source>
</evidence>
<feature type="non-terminal residue" evidence="1">
    <location>
        <position position="141"/>
    </location>
</feature>
<reference evidence="1 2" key="1">
    <citation type="submission" date="2018-06" db="EMBL/GenBank/DDBJ databases">
        <title>Extensive metabolic versatility and redundancy in microbially diverse, dynamic hydrothermal sediments.</title>
        <authorList>
            <person name="Dombrowski N."/>
            <person name="Teske A."/>
            <person name="Baker B.J."/>
        </authorList>
    </citation>
    <scope>NUCLEOTIDE SEQUENCE [LARGE SCALE GENOMIC DNA]</scope>
    <source>
        <strain evidence="1">B3_G15</strain>
    </source>
</reference>
<dbReference type="Proteomes" id="UP000280417">
    <property type="component" value="Unassembled WGS sequence"/>
</dbReference>
<protein>
    <submittedName>
        <fullName evidence="1">Uncharacterized protein</fullName>
    </submittedName>
</protein>
<organism evidence="1 2">
    <name type="scientific">Aerophobetes bacterium</name>
    <dbReference type="NCBI Taxonomy" id="2030807"/>
    <lineage>
        <taxon>Bacteria</taxon>
        <taxon>Candidatus Aerophobota</taxon>
    </lineage>
</organism>
<sequence length="141" mass="16237">MSQRELAKSIIVILLPLEALLCFEITDRYLILNAKPDDPLFTTYAAAIERSRLYGDKAYFMNYFSENEPIVFTSQYAGDWFICWKINGVVIDDIWKYYKKPIVIASFPDMAVLKFSPFEGVEVEAVFFVYSSSVALIDMVI</sequence>
<comment type="caution">
    <text evidence="1">The sequence shown here is derived from an EMBL/GenBank/DDBJ whole genome shotgun (WGS) entry which is preliminary data.</text>
</comment>
<evidence type="ECO:0000313" key="1">
    <source>
        <dbReference type="EMBL" id="RLE09190.1"/>
    </source>
</evidence>
<dbReference type="AlphaFoldDB" id="A0A662D3Y6"/>